<proteinExistence type="predicted"/>
<keyword evidence="2" id="KW-1133">Transmembrane helix</keyword>
<keyword evidence="2" id="KW-0812">Transmembrane</keyword>
<organism evidence="3 4">
    <name type="scientific">Kibdelosporangium lantanae</name>
    <dbReference type="NCBI Taxonomy" id="1497396"/>
    <lineage>
        <taxon>Bacteria</taxon>
        <taxon>Bacillati</taxon>
        <taxon>Actinomycetota</taxon>
        <taxon>Actinomycetes</taxon>
        <taxon>Pseudonocardiales</taxon>
        <taxon>Pseudonocardiaceae</taxon>
        <taxon>Kibdelosporangium</taxon>
    </lineage>
</organism>
<feature type="transmembrane region" description="Helical" evidence="2">
    <location>
        <begin position="186"/>
        <end position="207"/>
    </location>
</feature>
<dbReference type="Gene3D" id="1.10.287.1260">
    <property type="match status" value="1"/>
</dbReference>
<dbReference type="Pfam" id="PF05552">
    <property type="entry name" value="MS_channel_1st_1"/>
    <property type="match status" value="2"/>
</dbReference>
<feature type="transmembrane region" description="Helical" evidence="2">
    <location>
        <begin position="29"/>
        <end position="46"/>
    </location>
</feature>
<feature type="transmembrane region" description="Helical" evidence="2">
    <location>
        <begin position="120"/>
        <end position="143"/>
    </location>
</feature>
<reference evidence="4" key="1">
    <citation type="journal article" date="2019" name="Int. J. Syst. Evol. Microbiol.">
        <title>The Global Catalogue of Microorganisms (GCM) 10K type strain sequencing project: providing services to taxonomists for standard genome sequencing and annotation.</title>
        <authorList>
            <consortium name="The Broad Institute Genomics Platform"/>
            <consortium name="The Broad Institute Genome Sequencing Center for Infectious Disease"/>
            <person name="Wu L."/>
            <person name="Ma J."/>
        </authorList>
    </citation>
    <scope>NUCLEOTIDE SEQUENCE [LARGE SCALE GENOMIC DNA]</scope>
    <source>
        <strain evidence="4">JCM 31486</strain>
    </source>
</reference>
<sequence>MPTTNLAAVDIGAGITDAWRSVMNFAPKLLAFLVILVIGVIIAKILQKAVATILAKVGFDRIAERGSLKTAMARSNTTASAIVARIVYYAIVLLTLQYAFNAWGPNPVSDLLTDVVLWLPRALVAVVIVVVAAAIAGAVKDLINSTMGALSYGKVLANIASIFILALGIIAALNQIGVATTVTTPVLIAVLAAIAGIAIVGVGGGLIRPMQQRWENWLDKAEHEIPRMRETVESTPDRTMAHATTARATEPDMNTDEIPTINPDPNDQR</sequence>
<keyword evidence="4" id="KW-1185">Reference proteome</keyword>
<dbReference type="InterPro" id="IPR045275">
    <property type="entry name" value="MscS_archaea/bacteria_type"/>
</dbReference>
<evidence type="ECO:0000256" key="2">
    <source>
        <dbReference type="SAM" id="Phobius"/>
    </source>
</evidence>
<keyword evidence="2" id="KW-0472">Membrane</keyword>
<evidence type="ECO:0000313" key="4">
    <source>
        <dbReference type="Proteomes" id="UP001597045"/>
    </source>
</evidence>
<dbReference type="EMBL" id="JBHTIS010000225">
    <property type="protein sequence ID" value="MFD1045170.1"/>
    <property type="molecule type" value="Genomic_DNA"/>
</dbReference>
<feature type="region of interest" description="Disordered" evidence="1">
    <location>
        <begin position="233"/>
        <end position="269"/>
    </location>
</feature>
<accession>A0ABW3M5N3</accession>
<comment type="caution">
    <text evidence="3">The sequence shown here is derived from an EMBL/GenBank/DDBJ whole genome shotgun (WGS) entry which is preliminary data.</text>
</comment>
<feature type="transmembrane region" description="Helical" evidence="2">
    <location>
        <begin position="155"/>
        <end position="174"/>
    </location>
</feature>
<gene>
    <name evidence="3" type="ORF">ACFQ1S_05975</name>
</gene>
<feature type="transmembrane region" description="Helical" evidence="2">
    <location>
        <begin position="82"/>
        <end position="100"/>
    </location>
</feature>
<dbReference type="InterPro" id="IPR008910">
    <property type="entry name" value="MSC_TM_helix"/>
</dbReference>
<dbReference type="PANTHER" id="PTHR30221:SF1">
    <property type="entry name" value="SMALL-CONDUCTANCE MECHANOSENSITIVE CHANNEL"/>
    <property type="match status" value="1"/>
</dbReference>
<protein>
    <submittedName>
        <fullName evidence="3">Uncharacterized protein</fullName>
    </submittedName>
</protein>
<dbReference type="PANTHER" id="PTHR30221">
    <property type="entry name" value="SMALL-CONDUCTANCE MECHANOSENSITIVE CHANNEL"/>
    <property type="match status" value="1"/>
</dbReference>
<dbReference type="Proteomes" id="UP001597045">
    <property type="component" value="Unassembled WGS sequence"/>
</dbReference>
<evidence type="ECO:0000313" key="3">
    <source>
        <dbReference type="EMBL" id="MFD1045170.1"/>
    </source>
</evidence>
<name>A0ABW3M5N3_9PSEU</name>
<evidence type="ECO:0000256" key="1">
    <source>
        <dbReference type="SAM" id="MobiDB-lite"/>
    </source>
</evidence>